<dbReference type="STRING" id="1498499.EP47_03910"/>
<dbReference type="Pfam" id="PF03767">
    <property type="entry name" value="Acid_phosphat_B"/>
    <property type="match status" value="1"/>
</dbReference>
<dbReference type="Proteomes" id="UP000054422">
    <property type="component" value="Unassembled WGS sequence"/>
</dbReference>
<evidence type="ECO:0000256" key="2">
    <source>
        <dbReference type="ARBA" id="ARBA00023180"/>
    </source>
</evidence>
<name>A0A0A2T9V2_9GAMM</name>
<evidence type="ECO:0000256" key="1">
    <source>
        <dbReference type="ARBA" id="ARBA00022729"/>
    </source>
</evidence>
<accession>A0A0A2T9V2</accession>
<dbReference type="PANTHER" id="PTHR31284">
    <property type="entry name" value="ACID PHOSPHATASE-LIKE PROTEIN"/>
    <property type="match status" value="1"/>
</dbReference>
<dbReference type="SUPFAM" id="SSF56784">
    <property type="entry name" value="HAD-like"/>
    <property type="match status" value="1"/>
</dbReference>
<protein>
    <submittedName>
        <fullName evidence="3">Acid phosphatase</fullName>
    </submittedName>
</protein>
<keyword evidence="1" id="KW-0732">Signal</keyword>
<evidence type="ECO:0000313" key="4">
    <source>
        <dbReference type="Proteomes" id="UP000054422"/>
    </source>
</evidence>
<dbReference type="PANTHER" id="PTHR31284:SF10">
    <property type="entry name" value="ACID PHOSPHATASE-LIKE PROTEIN"/>
    <property type="match status" value="1"/>
</dbReference>
<dbReference type="OrthoDB" id="193314at2"/>
<gene>
    <name evidence="3" type="ORF">EP47_03910</name>
</gene>
<organism evidence="3 4">
    <name type="scientific">Legionella norrlandica</name>
    <dbReference type="NCBI Taxonomy" id="1498499"/>
    <lineage>
        <taxon>Bacteria</taxon>
        <taxon>Pseudomonadati</taxon>
        <taxon>Pseudomonadota</taxon>
        <taxon>Gammaproteobacteria</taxon>
        <taxon>Legionellales</taxon>
        <taxon>Legionellaceae</taxon>
        <taxon>Legionella</taxon>
    </lineage>
</organism>
<reference evidence="3 4" key="1">
    <citation type="submission" date="2014-05" db="EMBL/GenBank/DDBJ databases">
        <authorList>
            <person name="Rizzardi K."/>
            <person name="Winiecka-Krusnell J."/>
            <person name="Ramliden M."/>
            <person name="Alm E."/>
            <person name="Andersson S."/>
            <person name="Byfors S."/>
        </authorList>
    </citation>
    <scope>NUCLEOTIDE SEQUENCE [LARGE SCALE GENOMIC DNA]</scope>
    <source>
        <strain evidence="3 4">LEGN</strain>
    </source>
</reference>
<dbReference type="InterPro" id="IPR014403">
    <property type="entry name" value="APS1/VSP"/>
</dbReference>
<dbReference type="RefSeq" id="WP_035886870.1">
    <property type="nucleotide sequence ID" value="NZ_JNCF01000003.1"/>
</dbReference>
<dbReference type="EMBL" id="JNCF01000003">
    <property type="protein sequence ID" value="KGP64208.1"/>
    <property type="molecule type" value="Genomic_DNA"/>
</dbReference>
<dbReference type="AlphaFoldDB" id="A0A0A2T9V2"/>
<dbReference type="InterPro" id="IPR036412">
    <property type="entry name" value="HAD-like_sf"/>
</dbReference>
<proteinExistence type="predicted"/>
<comment type="caution">
    <text evidence="3">The sequence shown here is derived from an EMBL/GenBank/DDBJ whole genome shotgun (WGS) entry which is preliminary data.</text>
</comment>
<dbReference type="InterPro" id="IPR005519">
    <property type="entry name" value="Acid_phosphat_B-like"/>
</dbReference>
<keyword evidence="4" id="KW-1185">Reference proteome</keyword>
<sequence length="226" mass="26149">MKQQFHILPKFLIILCLTIILFSHSHSEPPNLTLLRTEVKNYYNSGLYHHELEQTIKLAQQYINEQYLINEHNKYPQKLAIVLDIDETSLSNYNKMVKRDFMGSKEQIHKEILAADSPAIEPMLTLYKNALKQGIKIFFVTGRQESEREATRINLIKAGYTKWSGLYLRPSNYSLPSIIPFKSKAREKIAQKGYTIIASIGDQYSDIKGGFAKKGFKLPNPFYYLP</sequence>
<dbReference type="InterPro" id="IPR023214">
    <property type="entry name" value="HAD_sf"/>
</dbReference>
<dbReference type="PIRSF" id="PIRSF002674">
    <property type="entry name" value="VSP"/>
    <property type="match status" value="1"/>
</dbReference>
<evidence type="ECO:0000313" key="3">
    <source>
        <dbReference type="EMBL" id="KGP64208.1"/>
    </source>
</evidence>
<keyword evidence="2" id="KW-0325">Glycoprotein</keyword>
<dbReference type="Gene3D" id="3.40.50.1000">
    <property type="entry name" value="HAD superfamily/HAD-like"/>
    <property type="match status" value="1"/>
</dbReference>